<sequence length="510" mass="55521">MSAVAADEGGNAPNQEQQHYDVAIIGAGMSGLAAGIRLAHFGKRVCLFERHNAIGGLNSFYSLGGRKYDVGLHAVTNFVRPGVKGTPLTKLLRQLRIDREEFALCEQRQSRVSFGPSGEHTLKFSNDLALLESEVAREFPAQIDGFRALVAAVRRYDDVSLDAPQVSAREIVGRHITDPLLTDMLFCPVMYYGSASAGDMDFGQFAIMFKALFFEGFARPLDGVRVILRVLLGKYRAAGGQRRMKCGVRKIICRGGRAAALLLDSGEEVTATHVLSSAGAPETFAMIENEAGGEGERGGADRRPGQALAASATPLARAGGHSFVETITVLEEQPDELGWGEDTIVFFNDSERFHYGCPEAQVDVRSGVICFPNNFAYPDGQNLSEGFVRLTCLANPQRWFGLPEERYRADKQRWFTEIEKSARRFLPPLGAGSLAERAVATDMFTPRTIHKYTGHANGAIYGSPEKIRSGRTPLANLYLCGTDQGFLGIIGAMLSGISMANFHILQGSRS</sequence>
<dbReference type="RefSeq" id="WP_068630110.1">
    <property type="nucleotide sequence ID" value="NZ_LSZQ01000042.1"/>
</dbReference>
<dbReference type="EMBL" id="LSZQ01000042">
    <property type="protein sequence ID" value="KXU35824.1"/>
    <property type="molecule type" value="Genomic_DNA"/>
</dbReference>
<proteinExistence type="inferred from homology"/>
<keyword evidence="2" id="KW-0560">Oxidoreductase</keyword>
<evidence type="ECO:0000259" key="3">
    <source>
        <dbReference type="Pfam" id="PF01593"/>
    </source>
</evidence>
<feature type="domain" description="Amine oxidase" evidence="3">
    <location>
        <begin position="29"/>
        <end position="279"/>
    </location>
</feature>
<evidence type="ECO:0000313" key="4">
    <source>
        <dbReference type="EMBL" id="KXU35824.1"/>
    </source>
</evidence>
<dbReference type="InterPro" id="IPR036188">
    <property type="entry name" value="FAD/NAD-bd_sf"/>
</dbReference>
<accession>A0A139SMV8</accession>
<evidence type="ECO:0000313" key="5">
    <source>
        <dbReference type="Proteomes" id="UP000070058"/>
    </source>
</evidence>
<keyword evidence="5" id="KW-1185">Reference proteome</keyword>
<dbReference type="InterPro" id="IPR002937">
    <property type="entry name" value="Amino_oxidase"/>
</dbReference>
<comment type="caution">
    <text evidence="4">The sequence shown here is derived from an EMBL/GenBank/DDBJ whole genome shotgun (WGS) entry which is preliminary data.</text>
</comment>
<dbReference type="PRINTS" id="PR00419">
    <property type="entry name" value="ADXRDTASE"/>
</dbReference>
<evidence type="ECO:0000256" key="2">
    <source>
        <dbReference type="ARBA" id="ARBA00023002"/>
    </source>
</evidence>
<dbReference type="GO" id="GO:0016491">
    <property type="term" value="F:oxidoreductase activity"/>
    <property type="evidence" value="ECO:0007669"/>
    <property type="project" value="UniProtKB-KW"/>
</dbReference>
<organism evidence="4 5">
    <name type="scientific">Cephaloticoccus primus</name>
    <dbReference type="NCBI Taxonomy" id="1548207"/>
    <lineage>
        <taxon>Bacteria</taxon>
        <taxon>Pseudomonadati</taxon>
        <taxon>Verrucomicrobiota</taxon>
        <taxon>Opitutia</taxon>
        <taxon>Opitutales</taxon>
        <taxon>Opitutaceae</taxon>
        <taxon>Cephaloticoccus</taxon>
    </lineage>
</organism>
<dbReference type="AlphaFoldDB" id="A0A139SMV8"/>
<evidence type="ECO:0000256" key="1">
    <source>
        <dbReference type="ARBA" id="ARBA00006046"/>
    </source>
</evidence>
<dbReference type="Pfam" id="PF01593">
    <property type="entry name" value="Amino_oxidase"/>
    <property type="match status" value="1"/>
</dbReference>
<comment type="similarity">
    <text evidence="1">Belongs to the carotenoid/retinoid oxidoreductase family.</text>
</comment>
<dbReference type="PANTHER" id="PTHR43734">
    <property type="entry name" value="PHYTOENE DESATURASE"/>
    <property type="match status" value="1"/>
</dbReference>
<gene>
    <name evidence="4" type="ORF">AXK11_05650</name>
</gene>
<dbReference type="OrthoDB" id="9814556at2"/>
<dbReference type="PANTHER" id="PTHR43734:SF7">
    <property type="entry name" value="4,4'-DIAPONEUROSPORENE OXYGENASE"/>
    <property type="match status" value="1"/>
</dbReference>
<reference evidence="5" key="1">
    <citation type="submission" date="2016-02" db="EMBL/GenBank/DDBJ databases">
        <authorList>
            <person name="Sanders J.G."/>
            <person name="Lin J.Y."/>
            <person name="Wertz J.T."/>
            <person name="Russell J.A."/>
            <person name="Moreau C.S."/>
            <person name="Powell S."/>
        </authorList>
    </citation>
    <scope>NUCLEOTIDE SEQUENCE [LARGE SCALE GENOMIC DNA]</scope>
    <source>
        <strain evidence="5">CAG34</strain>
    </source>
</reference>
<protein>
    <submittedName>
        <fullName evidence="4">Phytoene dehydrogenase</fullName>
    </submittedName>
</protein>
<dbReference type="STRING" id="1548207.AXK11_05650"/>
<dbReference type="SUPFAM" id="SSF51905">
    <property type="entry name" value="FAD/NAD(P)-binding domain"/>
    <property type="match status" value="1"/>
</dbReference>
<name>A0A139SMV8_9BACT</name>
<dbReference type="Gene3D" id="3.90.660.50">
    <property type="match status" value="1"/>
</dbReference>
<dbReference type="Gene3D" id="3.50.50.60">
    <property type="entry name" value="FAD/NAD(P)-binding domain"/>
    <property type="match status" value="1"/>
</dbReference>
<dbReference type="Proteomes" id="UP000070058">
    <property type="component" value="Unassembled WGS sequence"/>
</dbReference>